<accession>A0A9P5NEE5</accession>
<organism evidence="3 4">
    <name type="scientific">Gymnopilus junonius</name>
    <name type="common">Spectacular rustgill mushroom</name>
    <name type="synonym">Gymnopilus spectabilis subsp. junonius</name>
    <dbReference type="NCBI Taxonomy" id="109634"/>
    <lineage>
        <taxon>Eukaryota</taxon>
        <taxon>Fungi</taxon>
        <taxon>Dikarya</taxon>
        <taxon>Basidiomycota</taxon>
        <taxon>Agaricomycotina</taxon>
        <taxon>Agaricomycetes</taxon>
        <taxon>Agaricomycetidae</taxon>
        <taxon>Agaricales</taxon>
        <taxon>Agaricineae</taxon>
        <taxon>Hymenogastraceae</taxon>
        <taxon>Gymnopilus</taxon>
    </lineage>
</organism>
<proteinExistence type="predicted"/>
<dbReference type="AlphaFoldDB" id="A0A9P5NEE5"/>
<gene>
    <name evidence="3" type="ORF">CPB84DRAFT_263042</name>
</gene>
<comment type="caution">
    <text evidence="3">The sequence shown here is derived from an EMBL/GenBank/DDBJ whole genome shotgun (WGS) entry which is preliminary data.</text>
</comment>
<keyword evidence="4" id="KW-1185">Reference proteome</keyword>
<feature type="transmembrane region" description="Helical" evidence="2">
    <location>
        <begin position="123"/>
        <end position="144"/>
    </location>
</feature>
<keyword evidence="2" id="KW-0812">Transmembrane</keyword>
<sequence>MGSARWGGRMSDCMHSNRQPRVPPSLRRLPLLFPTILTIPISYEAIDGITVPVLPSQLGCQGLPSCFIRLMRMWTTLQSGMMAAVEKVDIRTLPPRRPSGLVVVNSLFDLSSSSLSPLPEGRVHALLIIFLHLLFVSFAFSMILRGRSRTGFLLLYFVSRIHFFHSNP</sequence>
<evidence type="ECO:0000256" key="1">
    <source>
        <dbReference type="SAM" id="MobiDB-lite"/>
    </source>
</evidence>
<evidence type="ECO:0000313" key="4">
    <source>
        <dbReference type="Proteomes" id="UP000724874"/>
    </source>
</evidence>
<protein>
    <submittedName>
        <fullName evidence="3">Uncharacterized protein</fullName>
    </submittedName>
</protein>
<feature type="region of interest" description="Disordered" evidence="1">
    <location>
        <begin position="1"/>
        <end position="21"/>
    </location>
</feature>
<evidence type="ECO:0000313" key="3">
    <source>
        <dbReference type="EMBL" id="KAF8880577.1"/>
    </source>
</evidence>
<name>A0A9P5NEE5_GYMJU</name>
<keyword evidence="2" id="KW-0472">Membrane</keyword>
<keyword evidence="2" id="KW-1133">Transmembrane helix</keyword>
<dbReference type="Proteomes" id="UP000724874">
    <property type="component" value="Unassembled WGS sequence"/>
</dbReference>
<dbReference type="EMBL" id="JADNYJ010000139">
    <property type="protein sequence ID" value="KAF8880577.1"/>
    <property type="molecule type" value="Genomic_DNA"/>
</dbReference>
<evidence type="ECO:0000256" key="2">
    <source>
        <dbReference type="SAM" id="Phobius"/>
    </source>
</evidence>
<reference evidence="3" key="1">
    <citation type="submission" date="2020-11" db="EMBL/GenBank/DDBJ databases">
        <authorList>
            <consortium name="DOE Joint Genome Institute"/>
            <person name="Ahrendt S."/>
            <person name="Riley R."/>
            <person name="Andreopoulos W."/>
            <person name="LaButti K."/>
            <person name="Pangilinan J."/>
            <person name="Ruiz-duenas F.J."/>
            <person name="Barrasa J.M."/>
            <person name="Sanchez-Garcia M."/>
            <person name="Camarero S."/>
            <person name="Miyauchi S."/>
            <person name="Serrano A."/>
            <person name="Linde D."/>
            <person name="Babiker R."/>
            <person name="Drula E."/>
            <person name="Ayuso-Fernandez I."/>
            <person name="Pacheco R."/>
            <person name="Padilla G."/>
            <person name="Ferreira P."/>
            <person name="Barriuso J."/>
            <person name="Kellner H."/>
            <person name="Castanera R."/>
            <person name="Alfaro M."/>
            <person name="Ramirez L."/>
            <person name="Pisabarro A.G."/>
            <person name="Kuo A."/>
            <person name="Tritt A."/>
            <person name="Lipzen A."/>
            <person name="He G."/>
            <person name="Yan M."/>
            <person name="Ng V."/>
            <person name="Cullen D."/>
            <person name="Martin F."/>
            <person name="Rosso M.-N."/>
            <person name="Henrissat B."/>
            <person name="Hibbett D."/>
            <person name="Martinez A.T."/>
            <person name="Grigoriev I.V."/>
        </authorList>
    </citation>
    <scope>NUCLEOTIDE SEQUENCE</scope>
    <source>
        <strain evidence="3">AH 44721</strain>
    </source>
</reference>